<feature type="transmembrane region" description="Helical" evidence="1">
    <location>
        <begin position="20"/>
        <end position="38"/>
    </location>
</feature>
<dbReference type="EMBL" id="JBHSEH010000018">
    <property type="protein sequence ID" value="MFC4427180.1"/>
    <property type="molecule type" value="Genomic_DNA"/>
</dbReference>
<dbReference type="RefSeq" id="WP_380040409.1">
    <property type="nucleotide sequence ID" value="NZ_JBHSEH010000018.1"/>
</dbReference>
<feature type="transmembrane region" description="Helical" evidence="1">
    <location>
        <begin position="123"/>
        <end position="143"/>
    </location>
</feature>
<protein>
    <submittedName>
        <fullName evidence="2">Uncharacterized protein</fullName>
    </submittedName>
</protein>
<proteinExistence type="predicted"/>
<evidence type="ECO:0000313" key="2">
    <source>
        <dbReference type="EMBL" id="MFC4427180.1"/>
    </source>
</evidence>
<keyword evidence="1" id="KW-0472">Membrane</keyword>
<keyword evidence="3" id="KW-1185">Reference proteome</keyword>
<evidence type="ECO:0000313" key="3">
    <source>
        <dbReference type="Proteomes" id="UP001595998"/>
    </source>
</evidence>
<evidence type="ECO:0000256" key="1">
    <source>
        <dbReference type="SAM" id="Phobius"/>
    </source>
</evidence>
<reference evidence="3" key="1">
    <citation type="journal article" date="2019" name="Int. J. Syst. Evol. Microbiol.">
        <title>The Global Catalogue of Microorganisms (GCM) 10K type strain sequencing project: providing services to taxonomists for standard genome sequencing and annotation.</title>
        <authorList>
            <consortium name="The Broad Institute Genomics Platform"/>
            <consortium name="The Broad Institute Genome Sequencing Center for Infectious Disease"/>
            <person name="Wu L."/>
            <person name="Ma J."/>
        </authorList>
    </citation>
    <scope>NUCLEOTIDE SEQUENCE [LARGE SCALE GENOMIC DNA]</scope>
    <source>
        <strain evidence="3">CCUG 56029</strain>
    </source>
</reference>
<comment type="caution">
    <text evidence="2">The sequence shown here is derived from an EMBL/GenBank/DDBJ whole genome shotgun (WGS) entry which is preliminary data.</text>
</comment>
<dbReference type="Proteomes" id="UP001595998">
    <property type="component" value="Unassembled WGS sequence"/>
</dbReference>
<keyword evidence="1" id="KW-1133">Transmembrane helix</keyword>
<name>A0ABV8XNT6_9DEIO</name>
<gene>
    <name evidence="2" type="ORF">ACFOZ9_13265</name>
</gene>
<organism evidence="2 3">
    <name type="scientific">Deinococcus navajonensis</name>
    <dbReference type="NCBI Taxonomy" id="309884"/>
    <lineage>
        <taxon>Bacteria</taxon>
        <taxon>Thermotogati</taxon>
        <taxon>Deinococcota</taxon>
        <taxon>Deinococci</taxon>
        <taxon>Deinococcales</taxon>
        <taxon>Deinococcaceae</taxon>
        <taxon>Deinococcus</taxon>
    </lineage>
</organism>
<keyword evidence="1" id="KW-0812">Transmembrane</keyword>
<accession>A0ABV8XNT6</accession>
<sequence length="984" mass="106708">MQDLITTLWNAVRPATPESVGIVVFIIGVVLWTIVQAWQLRNQHRQRHAELRSLPATLQGLSEGAVRKALGELRWNRAELTDAWDRASALRSLTSADPRAVTDSLSVIDEGRLYHLRQRPNQLMLLGLLGTVLGLSLTLGEFAPQLKTALSSLETGGTPQQLNDGLEGLLDRMKVAFVCTFWGVGASLLVARVLVAPAQLRRDRLQDELERLVAYDLIPRIWMQSAVLQEKMEQALSHNRQWMGEMQGLFTAQLDQFAHQTGRAMKDMQLAGQTLNTTALAAAAAVQEAAAALQGTTSTVDRSSDVLIQGVRSLETQLGRSISALEHNLQTLQGQHSDFQAAQTHQLEVGAAQQDTLQQALTQFTGTTFMLQERLDTTTQELRSGAQALSAQGDRLIEAQGAGLGELRGTLTALETDLRQLGEGQLRLAETQAERQQADLRHLIDAHLQSAEQQRLEQQAAQQAATSALEGTLQTLVSDFDRRIETHLQSAEQQRLEHQAAQQAAAGVFEGTLHTLVSDFDRRIETHLQTTERQVLQQQTVQQAAADALEGTLQKLTSDFDRLFTQQAATATGIEAELREVARALTPLDELTQRLDPANLPQERWKAFEGALTDLATRWSGLQDQLDTRLTALTAALEQERRLAAEQLSTQLAALHQTHLEQTTTMHGSLLTVTGTLEQSLVASSERWAALNAEVKGQLIGTLQGQMNIAGQILQGQEAQQQETQRLIGEVAGTAQSIVREMQAVRGQLAGTTAQLEAQAQATTGMVNSLPASLQTMVTAQLNVSGGAFNGAVQLLSDSLTRLQEEAAAVNRDNALRVTAAVEALEQRSGAVIGSTVSDLAEASRASSRAIVQATGQLNDTLQRFEQQTGETVAALHRVPAGLGDLADAQLRVGAGLLSDSTRELTSVLSGLQQQSAALTQAVETLHRTDGERSTTLRYELQGWSAFLDQAYRKLDGTVGRLDDLLRAQPPFAAATEALPGGAD</sequence>